<organism evidence="6 7">
    <name type="scientific">Poecilia latipinna</name>
    <name type="common">sailfin molly</name>
    <dbReference type="NCBI Taxonomy" id="48699"/>
    <lineage>
        <taxon>Eukaryota</taxon>
        <taxon>Metazoa</taxon>
        <taxon>Chordata</taxon>
        <taxon>Craniata</taxon>
        <taxon>Vertebrata</taxon>
        <taxon>Euteleostomi</taxon>
        <taxon>Actinopterygii</taxon>
        <taxon>Neopterygii</taxon>
        <taxon>Teleostei</taxon>
        <taxon>Neoteleostei</taxon>
        <taxon>Acanthomorphata</taxon>
        <taxon>Ovalentaria</taxon>
        <taxon>Atherinomorphae</taxon>
        <taxon>Cyprinodontiformes</taxon>
        <taxon>Poeciliidae</taxon>
        <taxon>Poeciliinae</taxon>
        <taxon>Poecilia</taxon>
    </lineage>
</organism>
<dbReference type="InterPro" id="IPR050822">
    <property type="entry name" value="Cerebellin_Synaptic_Org"/>
</dbReference>
<feature type="chain" id="PRO_5017408656" description="C1q domain-containing protein" evidence="4">
    <location>
        <begin position="19"/>
        <end position="202"/>
    </location>
</feature>
<dbReference type="PANTHER" id="PTHR22923">
    <property type="entry name" value="CEREBELLIN-RELATED"/>
    <property type="match status" value="1"/>
</dbReference>
<dbReference type="InterPro" id="IPR001073">
    <property type="entry name" value="C1q_dom"/>
</dbReference>
<dbReference type="PANTHER" id="PTHR22923:SF102">
    <property type="entry name" value="CEREBELLIN 13-RELATED"/>
    <property type="match status" value="1"/>
</dbReference>
<evidence type="ECO:0000313" key="6">
    <source>
        <dbReference type="Ensembl" id="ENSPLAP00000015969.1"/>
    </source>
</evidence>
<feature type="domain" description="C1q" evidence="5">
    <location>
        <begin position="110"/>
        <end position="202"/>
    </location>
</feature>
<dbReference type="PRINTS" id="PR00007">
    <property type="entry name" value="COMPLEMNTC1Q"/>
</dbReference>
<dbReference type="Proteomes" id="UP000261500">
    <property type="component" value="Unplaced"/>
</dbReference>
<dbReference type="InterPro" id="IPR008983">
    <property type="entry name" value="Tumour_necrosis_fac-like_dom"/>
</dbReference>
<evidence type="ECO:0000313" key="7">
    <source>
        <dbReference type="Proteomes" id="UP000261500"/>
    </source>
</evidence>
<sequence length="202" mass="21559">MKIALFYLMLLLVGSVSTDQSKDCGSSSGEIHEALREMAASLTELKIEVETLKKENTGMILGSLILLTWGNLTNVQVKPDVTQVAFSAYLSEGHFVLGPFSTYTAVTLFGIFTAPVRGAYHFELHVGGLGAGHGSGASITKNGERTFIAIEHQTNGVSSASNSITLILQVGDQVSVSLFPGAAMFDNENDHSTFSGHLLFNM</sequence>
<keyword evidence="2" id="KW-0964">Secreted</keyword>
<dbReference type="SMART" id="SM00110">
    <property type="entry name" value="C1Q"/>
    <property type="match status" value="1"/>
</dbReference>
<keyword evidence="7" id="KW-1185">Reference proteome</keyword>
<dbReference type="SUPFAM" id="SSF49842">
    <property type="entry name" value="TNF-like"/>
    <property type="match status" value="1"/>
</dbReference>
<reference evidence="6" key="1">
    <citation type="submission" date="2025-08" db="UniProtKB">
        <authorList>
            <consortium name="Ensembl"/>
        </authorList>
    </citation>
    <scope>IDENTIFICATION</scope>
</reference>
<dbReference type="STRING" id="48699.ENSPLAP00000015969"/>
<evidence type="ECO:0000259" key="5">
    <source>
        <dbReference type="PROSITE" id="PS50871"/>
    </source>
</evidence>
<keyword evidence="3 4" id="KW-0732">Signal</keyword>
<dbReference type="GO" id="GO:0005576">
    <property type="term" value="C:extracellular region"/>
    <property type="evidence" value="ECO:0007669"/>
    <property type="project" value="UniProtKB-SubCell"/>
</dbReference>
<dbReference type="Ensembl" id="ENSPLAT00000024780.1">
    <property type="protein sequence ID" value="ENSPLAP00000015969.1"/>
    <property type="gene ID" value="ENSPLAG00000000445.1"/>
</dbReference>
<feature type="signal peptide" evidence="4">
    <location>
        <begin position="1"/>
        <end position="18"/>
    </location>
</feature>
<evidence type="ECO:0000256" key="2">
    <source>
        <dbReference type="ARBA" id="ARBA00022525"/>
    </source>
</evidence>
<protein>
    <recommendedName>
        <fullName evidence="5">C1q domain-containing protein</fullName>
    </recommendedName>
</protein>
<dbReference type="GeneTree" id="ENSGT01140000283261"/>
<comment type="subcellular location">
    <subcellularLocation>
        <location evidence="1">Secreted</location>
    </subcellularLocation>
</comment>
<accession>A0A3B3UTI9</accession>
<dbReference type="Gene3D" id="2.60.120.40">
    <property type="match status" value="1"/>
</dbReference>
<dbReference type="Pfam" id="PF00386">
    <property type="entry name" value="C1q"/>
    <property type="match status" value="1"/>
</dbReference>
<dbReference type="PROSITE" id="PS50871">
    <property type="entry name" value="C1Q"/>
    <property type="match status" value="1"/>
</dbReference>
<dbReference type="AlphaFoldDB" id="A0A3B3UTI9"/>
<reference evidence="6" key="2">
    <citation type="submission" date="2025-09" db="UniProtKB">
        <authorList>
            <consortium name="Ensembl"/>
        </authorList>
    </citation>
    <scope>IDENTIFICATION</scope>
</reference>
<evidence type="ECO:0000256" key="4">
    <source>
        <dbReference type="SAM" id="SignalP"/>
    </source>
</evidence>
<proteinExistence type="predicted"/>
<evidence type="ECO:0000256" key="1">
    <source>
        <dbReference type="ARBA" id="ARBA00004613"/>
    </source>
</evidence>
<name>A0A3B3UTI9_9TELE</name>
<evidence type="ECO:0000256" key="3">
    <source>
        <dbReference type="ARBA" id="ARBA00022729"/>
    </source>
</evidence>